<comment type="caution">
    <text evidence="9">Lacks conserved residue(s) required for the propagation of feature annotation.</text>
</comment>
<evidence type="ECO:0000256" key="6">
    <source>
        <dbReference type="ARBA" id="ARBA00022840"/>
    </source>
</evidence>
<evidence type="ECO:0000256" key="5">
    <source>
        <dbReference type="ARBA" id="ARBA00022756"/>
    </source>
</evidence>
<evidence type="ECO:0000313" key="10">
    <source>
        <dbReference type="EMBL" id="SUO93098.1"/>
    </source>
</evidence>
<accession>A0A380MLH5</accession>
<dbReference type="EMBL" id="UHIC01000001">
    <property type="protein sequence ID" value="SUO93098.1"/>
    <property type="molecule type" value="Genomic_DNA"/>
</dbReference>
<keyword evidence="3 9" id="KW-0479">Metal-binding</keyword>
<dbReference type="CDD" id="cd03109">
    <property type="entry name" value="DTBS"/>
    <property type="match status" value="1"/>
</dbReference>
<dbReference type="OrthoDB" id="9802097at2"/>
<gene>
    <name evidence="10" type="primary">bioD1</name>
    <name evidence="9" type="synonym">bioD</name>
    <name evidence="10" type="ORF">NCTC13337_00054</name>
</gene>
<dbReference type="SUPFAM" id="SSF52540">
    <property type="entry name" value="P-loop containing nucleoside triphosphate hydrolases"/>
    <property type="match status" value="1"/>
</dbReference>
<comment type="subcellular location">
    <subcellularLocation>
        <location evidence="9">Cytoplasm</location>
    </subcellularLocation>
</comment>
<dbReference type="GO" id="GO:0000287">
    <property type="term" value="F:magnesium ion binding"/>
    <property type="evidence" value="ECO:0007669"/>
    <property type="project" value="UniProtKB-UniRule"/>
</dbReference>
<keyword evidence="1 9" id="KW-0963">Cytoplasm</keyword>
<keyword evidence="4 9" id="KW-0547">Nucleotide-binding</keyword>
<feature type="binding site" evidence="9">
    <location>
        <begin position="13"/>
        <end position="18"/>
    </location>
    <ligand>
        <name>ATP</name>
        <dbReference type="ChEBI" id="CHEBI:30616"/>
    </ligand>
</feature>
<dbReference type="EC" id="6.3.3.3" evidence="9"/>
<name>A0A380MLH5_9GAMM</name>
<feature type="binding site" evidence="9">
    <location>
        <position position="17"/>
    </location>
    <ligand>
        <name>Mg(2+)</name>
        <dbReference type="ChEBI" id="CHEBI:18420"/>
    </ligand>
</feature>
<dbReference type="AlphaFoldDB" id="A0A380MLH5"/>
<feature type="binding site" evidence="9">
    <location>
        <position position="52"/>
    </location>
    <ligand>
        <name>ATP</name>
        <dbReference type="ChEBI" id="CHEBI:30616"/>
    </ligand>
</feature>
<comment type="similarity">
    <text evidence="9">Belongs to the dethiobiotin synthetase family.</text>
</comment>
<dbReference type="GO" id="GO:0009102">
    <property type="term" value="P:biotin biosynthetic process"/>
    <property type="evidence" value="ECO:0007669"/>
    <property type="project" value="UniProtKB-UniRule"/>
</dbReference>
<comment type="catalytic activity">
    <reaction evidence="9">
        <text>(7R,8S)-7,8-diammoniononanoate + CO2 + ATP = (4R,5S)-dethiobiotin + ADP + phosphate + 3 H(+)</text>
        <dbReference type="Rhea" id="RHEA:15805"/>
        <dbReference type="ChEBI" id="CHEBI:15378"/>
        <dbReference type="ChEBI" id="CHEBI:16526"/>
        <dbReference type="ChEBI" id="CHEBI:30616"/>
        <dbReference type="ChEBI" id="CHEBI:43474"/>
        <dbReference type="ChEBI" id="CHEBI:149469"/>
        <dbReference type="ChEBI" id="CHEBI:149473"/>
        <dbReference type="ChEBI" id="CHEBI:456216"/>
        <dbReference type="EC" id="6.3.3.3"/>
    </reaction>
</comment>
<dbReference type="HAMAP" id="MF_00336">
    <property type="entry name" value="BioD"/>
    <property type="match status" value="1"/>
</dbReference>
<organism evidence="10 11">
    <name type="scientific">Suttonella ornithocola</name>
    <dbReference type="NCBI Taxonomy" id="279832"/>
    <lineage>
        <taxon>Bacteria</taxon>
        <taxon>Pseudomonadati</taxon>
        <taxon>Pseudomonadota</taxon>
        <taxon>Gammaproteobacteria</taxon>
        <taxon>Cardiobacteriales</taxon>
        <taxon>Cardiobacteriaceae</taxon>
        <taxon>Suttonella</taxon>
    </lineage>
</organism>
<dbReference type="Proteomes" id="UP000254601">
    <property type="component" value="Unassembled WGS sequence"/>
</dbReference>
<keyword evidence="6 9" id="KW-0067">ATP-binding</keyword>
<evidence type="ECO:0000313" key="11">
    <source>
        <dbReference type="Proteomes" id="UP000254601"/>
    </source>
</evidence>
<evidence type="ECO:0000256" key="4">
    <source>
        <dbReference type="ARBA" id="ARBA00022741"/>
    </source>
</evidence>
<dbReference type="Gene3D" id="3.40.50.300">
    <property type="entry name" value="P-loop containing nucleotide triphosphate hydrolases"/>
    <property type="match status" value="1"/>
</dbReference>
<dbReference type="InterPro" id="IPR027417">
    <property type="entry name" value="P-loop_NTPase"/>
</dbReference>
<comment type="subunit">
    <text evidence="9">Homodimer.</text>
</comment>
<dbReference type="PANTHER" id="PTHR43210">
    <property type="entry name" value="DETHIOBIOTIN SYNTHETASE"/>
    <property type="match status" value="1"/>
</dbReference>
<comment type="function">
    <text evidence="9">Catalyzes a mechanistically unusual reaction, the ATP-dependent insertion of CO2 between the N7 and N8 nitrogen atoms of 7,8-diaminopelargonic acid (DAPA, also called 7,8-diammoniononanoate) to form a ureido ring.</text>
</comment>
<evidence type="ECO:0000256" key="7">
    <source>
        <dbReference type="ARBA" id="ARBA00022842"/>
    </source>
</evidence>
<dbReference type="RefSeq" id="WP_072576312.1">
    <property type="nucleotide sequence ID" value="NZ_LWHB01000063.1"/>
</dbReference>
<evidence type="ECO:0000256" key="9">
    <source>
        <dbReference type="HAMAP-Rule" id="MF_00336"/>
    </source>
</evidence>
<proteinExistence type="inferred from homology"/>
<dbReference type="GO" id="GO:0005829">
    <property type="term" value="C:cytosol"/>
    <property type="evidence" value="ECO:0007669"/>
    <property type="project" value="TreeGrafter"/>
</dbReference>
<evidence type="ECO:0000256" key="3">
    <source>
        <dbReference type="ARBA" id="ARBA00022723"/>
    </source>
</evidence>
<feature type="binding site" evidence="9">
    <location>
        <begin position="119"/>
        <end position="122"/>
    </location>
    <ligand>
        <name>ATP</name>
        <dbReference type="ChEBI" id="CHEBI:30616"/>
    </ligand>
</feature>
<evidence type="ECO:0000256" key="1">
    <source>
        <dbReference type="ARBA" id="ARBA00022490"/>
    </source>
</evidence>
<evidence type="ECO:0000256" key="8">
    <source>
        <dbReference type="ARBA" id="ARBA00047386"/>
    </source>
</evidence>
<dbReference type="InterPro" id="IPR004472">
    <property type="entry name" value="DTB_synth_BioD"/>
</dbReference>
<feature type="binding site" evidence="9">
    <location>
        <position position="119"/>
    </location>
    <ligand>
        <name>Mg(2+)</name>
        <dbReference type="ChEBI" id="CHEBI:18420"/>
    </ligand>
</feature>
<feature type="binding site" evidence="9">
    <location>
        <position position="42"/>
    </location>
    <ligand>
        <name>substrate</name>
    </ligand>
</feature>
<dbReference type="Pfam" id="PF13500">
    <property type="entry name" value="AAA_26"/>
    <property type="match status" value="1"/>
</dbReference>
<dbReference type="UniPathway" id="UPA00078">
    <property type="reaction ID" value="UER00161"/>
</dbReference>
<reference evidence="10 11" key="1">
    <citation type="submission" date="2018-06" db="EMBL/GenBank/DDBJ databases">
        <authorList>
            <consortium name="Pathogen Informatics"/>
            <person name="Doyle S."/>
        </authorList>
    </citation>
    <scope>NUCLEOTIDE SEQUENCE [LARGE SCALE GENOMIC DNA]</scope>
    <source>
        <strain evidence="10 11">NCTC13337</strain>
    </source>
</reference>
<dbReference type="PANTHER" id="PTHR43210:SF2">
    <property type="entry name" value="ATP-DEPENDENT DETHIOBIOTIN SYNTHETASE BIOD 2"/>
    <property type="match status" value="1"/>
</dbReference>
<protein>
    <recommendedName>
        <fullName evidence="9">ATP-dependent dethiobiotin synthetase BioD</fullName>
        <ecNumber evidence="9">6.3.3.3</ecNumber>
    </recommendedName>
    <alternativeName>
        <fullName evidence="9">DTB synthetase</fullName>
        <shortName evidence="9">DTBS</shortName>
    </alternativeName>
    <alternativeName>
        <fullName evidence="9">Dethiobiotin synthase</fullName>
    </alternativeName>
</protein>
<comment type="cofactor">
    <cofactor evidence="9">
        <name>Mg(2+)</name>
        <dbReference type="ChEBI" id="CHEBI:18420"/>
    </cofactor>
</comment>
<feature type="active site" evidence="9">
    <location>
        <position position="38"/>
    </location>
</feature>
<keyword evidence="11" id="KW-1185">Reference proteome</keyword>
<sequence>MTKVFFISGIDTEIGKTYVTGTLLRALIAKNISASSFKLVQTGGQEGQISEDILVHRQLSSVKPTALDINGESVGMQFSLPASPHLAAAVEKASIDTTFLAHRLSDYIEKIQAEMVFCEGAGGIFVPLNTSELTIDFIQKEQLSLILVTSAKLGSLSQTIACLEALAARQYLPVALIYNPYPQQEKAILQDSEQFLRTYCKQHYPAVKCLSLYECQNGTSLYKWFSEI</sequence>
<feature type="binding site" evidence="9">
    <location>
        <position position="52"/>
    </location>
    <ligand>
        <name>Mg(2+)</name>
        <dbReference type="ChEBI" id="CHEBI:18420"/>
    </ligand>
</feature>
<dbReference type="GO" id="GO:0004141">
    <property type="term" value="F:dethiobiotin synthase activity"/>
    <property type="evidence" value="ECO:0007669"/>
    <property type="project" value="UniProtKB-UniRule"/>
</dbReference>
<dbReference type="GO" id="GO:0005524">
    <property type="term" value="F:ATP binding"/>
    <property type="evidence" value="ECO:0007669"/>
    <property type="project" value="UniProtKB-UniRule"/>
</dbReference>
<keyword evidence="2 9" id="KW-0436">Ligase</keyword>
<evidence type="ECO:0000256" key="2">
    <source>
        <dbReference type="ARBA" id="ARBA00022598"/>
    </source>
</evidence>
<dbReference type="NCBIfam" id="TIGR00347">
    <property type="entry name" value="bioD"/>
    <property type="match status" value="1"/>
</dbReference>
<keyword evidence="7 9" id="KW-0460">Magnesium</keyword>
<keyword evidence="5 9" id="KW-0093">Biotin biosynthesis</keyword>
<dbReference type="PIRSF" id="PIRSF006755">
    <property type="entry name" value="DTB_synth"/>
    <property type="match status" value="1"/>
</dbReference>
<comment type="pathway">
    <text evidence="9">Cofactor biosynthesis; biotin biosynthesis; biotin from 7,8-diaminononanoate: step 1/2.</text>
</comment>
<comment type="catalytic activity">
    <reaction evidence="8">
        <text>(7R,8S)-8-amino-7-(carboxyamino)nonanoate + ATP = (4R,5S)-dethiobiotin + ADP + phosphate + H(+)</text>
        <dbReference type="Rhea" id="RHEA:63684"/>
        <dbReference type="ChEBI" id="CHEBI:15378"/>
        <dbReference type="ChEBI" id="CHEBI:30616"/>
        <dbReference type="ChEBI" id="CHEBI:43474"/>
        <dbReference type="ChEBI" id="CHEBI:149470"/>
        <dbReference type="ChEBI" id="CHEBI:149473"/>
        <dbReference type="ChEBI" id="CHEBI:456216"/>
    </reaction>
</comment>